<organism evidence="3 4">
    <name type="scientific">Cupriavidus metallidurans</name>
    <dbReference type="NCBI Taxonomy" id="119219"/>
    <lineage>
        <taxon>Bacteria</taxon>
        <taxon>Pseudomonadati</taxon>
        <taxon>Pseudomonadota</taxon>
        <taxon>Betaproteobacteria</taxon>
        <taxon>Burkholderiales</taxon>
        <taxon>Burkholderiaceae</taxon>
        <taxon>Cupriavidus</taxon>
    </lineage>
</organism>
<dbReference type="EMBL" id="CP037901">
    <property type="protein sequence ID" value="QBP13418.1"/>
    <property type="molecule type" value="Genomic_DNA"/>
</dbReference>
<evidence type="ECO:0000256" key="1">
    <source>
        <dbReference type="ARBA" id="ARBA00023172"/>
    </source>
</evidence>
<feature type="domain" description="Tyr recombinase" evidence="2">
    <location>
        <begin position="39"/>
        <end position="220"/>
    </location>
</feature>
<dbReference type="GO" id="GO:0015074">
    <property type="term" value="P:DNA integration"/>
    <property type="evidence" value="ECO:0007669"/>
    <property type="project" value="InterPro"/>
</dbReference>
<dbReference type="GO" id="GO:0003677">
    <property type="term" value="F:DNA binding"/>
    <property type="evidence" value="ECO:0007669"/>
    <property type="project" value="InterPro"/>
</dbReference>
<accession>A0A482IWS0</accession>
<dbReference type="PROSITE" id="PS51898">
    <property type="entry name" value="TYR_RECOMBINASE"/>
    <property type="match status" value="1"/>
</dbReference>
<dbReference type="SUPFAM" id="SSF56349">
    <property type="entry name" value="DNA breaking-rejoining enzymes"/>
    <property type="match status" value="1"/>
</dbReference>
<dbReference type="InterPro" id="IPR013762">
    <property type="entry name" value="Integrase-like_cat_sf"/>
</dbReference>
<proteinExistence type="predicted"/>
<dbReference type="RefSeq" id="WP_008642732.1">
    <property type="nucleotide sequence ID" value="NZ_CP151111.1"/>
</dbReference>
<dbReference type="InterPro" id="IPR002104">
    <property type="entry name" value="Integrase_catalytic"/>
</dbReference>
<evidence type="ECO:0000313" key="3">
    <source>
        <dbReference type="EMBL" id="QBP13418.1"/>
    </source>
</evidence>
<name>A0A482IWS0_9BURK</name>
<evidence type="ECO:0000259" key="2">
    <source>
        <dbReference type="PROSITE" id="PS51898"/>
    </source>
</evidence>
<sequence>MRFLKLLDRLCRHLVLVDLRAANPVAELMLADQWLQDDPECLYLSEEVDARLQEFVQPLSGDNPTQLRCRAIVAFFLGTGVTAGEGRMTRVQDLLPDAAPLYLHVPAKSQKLPRTIDLESFSVAPLSAWLAIRRKAPVYGDLLFTLKRTGTPITYMSLGKIVREAFDAIGFDVVDMSPRILRNTYCRRALLQGLRRDEITRRLGLSSNRTADRLAQTIRR</sequence>
<protein>
    <submittedName>
        <fullName evidence="3">Site-specific integrase</fullName>
    </submittedName>
</protein>
<dbReference type="Gene3D" id="1.10.443.10">
    <property type="entry name" value="Intergrase catalytic core"/>
    <property type="match status" value="1"/>
</dbReference>
<dbReference type="CDD" id="cd00397">
    <property type="entry name" value="DNA_BRE_C"/>
    <property type="match status" value="1"/>
</dbReference>
<dbReference type="InterPro" id="IPR011010">
    <property type="entry name" value="DNA_brk_join_enz"/>
</dbReference>
<evidence type="ECO:0000313" key="4">
    <source>
        <dbReference type="Proteomes" id="UP000253772"/>
    </source>
</evidence>
<dbReference type="AlphaFoldDB" id="A0A482IWS0"/>
<gene>
    <name evidence="3" type="ORF">DDF84_027755</name>
</gene>
<reference evidence="3 4" key="1">
    <citation type="submission" date="2019-03" db="EMBL/GenBank/DDBJ databases">
        <title>Comparative insights into the high quality Complete genome sequence of highly metal resistant Cupriavidus metallidurans strain BS1 isolated from a gold-copper mine.</title>
        <authorList>
            <person name="Mazhar H.S."/>
            <person name="Rensing C."/>
        </authorList>
    </citation>
    <scope>NUCLEOTIDE SEQUENCE [LARGE SCALE GENOMIC DNA]</scope>
    <source>
        <strain evidence="3 4">BS1</strain>
    </source>
</reference>
<keyword evidence="1" id="KW-0233">DNA recombination</keyword>
<dbReference type="Proteomes" id="UP000253772">
    <property type="component" value="Chromosome c2"/>
</dbReference>
<dbReference type="GO" id="GO:0006310">
    <property type="term" value="P:DNA recombination"/>
    <property type="evidence" value="ECO:0007669"/>
    <property type="project" value="UniProtKB-KW"/>
</dbReference>
<dbReference type="OrthoDB" id="8956973at2"/>